<dbReference type="SUPFAM" id="SSF53448">
    <property type="entry name" value="Nucleotide-diphospho-sugar transferases"/>
    <property type="match status" value="1"/>
</dbReference>
<name>S4PG00_9PORP</name>
<dbReference type="PANTHER" id="PTHR48090">
    <property type="entry name" value="UNDECAPRENYL-PHOSPHATE 4-DEOXY-4-FORMAMIDO-L-ARABINOSE TRANSFERASE-RELATED"/>
    <property type="match status" value="1"/>
</dbReference>
<comment type="similarity">
    <text evidence="8">Belongs to the glycosyltransferase 2 family. GtrB subfamily.</text>
</comment>
<accession>S4PG00</accession>
<evidence type="ECO:0000256" key="3">
    <source>
        <dbReference type="ARBA" id="ARBA00022676"/>
    </source>
</evidence>
<feature type="domain" description="Glycosyltransferase 2-like" evidence="10">
    <location>
        <begin position="6"/>
        <end position="168"/>
    </location>
</feature>
<keyword evidence="4 11" id="KW-0808">Transferase</keyword>
<protein>
    <submittedName>
        <fullName evidence="11">Glycosyltransferase</fullName>
    </submittedName>
</protein>
<dbReference type="Gene3D" id="3.90.550.10">
    <property type="entry name" value="Spore Coat Polysaccharide Biosynthesis Protein SpsA, Chain A"/>
    <property type="match status" value="1"/>
</dbReference>
<keyword evidence="7 9" id="KW-0472">Membrane</keyword>
<feature type="transmembrane region" description="Helical" evidence="9">
    <location>
        <begin position="262"/>
        <end position="288"/>
    </location>
</feature>
<sequence>MSCSLSIVVPVYNECAVLPELYERLSIAARQTCSDYELIMVNDGSTDKSLGLIKQLAEADPHLFYIDLSRNFGQQVAISAGLDYCRGKAVVIIDGDLQDPPELIPQLYQKHMEGYEVVYAQRRHRSGEGWIKRTTAKLFYRFLHSTSPVHIPLDTGDFRLIDRKIVDCLKRMPERNKFLRAQISWIGYRQTAVLFDRDPRRHGRSGYSFGKMFTLAIDGITGFTTKPLEWVVRLGFFVSIVSFLLILYALASYFFVGQTMSGWTSLLVSTMFIGGVQLLAIGTIGSYISRINQNVVNRPLYLVAESNCSLGSELPNQCDLTTAN</sequence>
<dbReference type="InterPro" id="IPR050256">
    <property type="entry name" value="Glycosyltransferase_2"/>
</dbReference>
<feature type="transmembrane region" description="Helical" evidence="9">
    <location>
        <begin position="234"/>
        <end position="256"/>
    </location>
</feature>
<evidence type="ECO:0000313" key="12">
    <source>
        <dbReference type="Proteomes" id="UP000018031"/>
    </source>
</evidence>
<dbReference type="Pfam" id="PF00535">
    <property type="entry name" value="Glycos_transf_2"/>
    <property type="match status" value="1"/>
</dbReference>
<evidence type="ECO:0000256" key="1">
    <source>
        <dbReference type="ARBA" id="ARBA00004651"/>
    </source>
</evidence>
<dbReference type="InterPro" id="IPR001173">
    <property type="entry name" value="Glyco_trans_2-like"/>
</dbReference>
<dbReference type="InterPro" id="IPR029044">
    <property type="entry name" value="Nucleotide-diphossugar_trans"/>
</dbReference>
<reference evidence="11 12" key="2">
    <citation type="journal article" date="2013" name="Genome Announc.">
        <title>Draft Genome Sequences of Porphyromonas crevioricanis JCM 15906T and Porphyromonas cansulci JCM 13913T Isolated from a Canine Oral Cavity.</title>
        <authorList>
            <person name="Sakamoto M."/>
            <person name="Tanaka N."/>
            <person name="Shiwa Y."/>
            <person name="Yoshikawa H."/>
            <person name="Ohkuma M."/>
        </authorList>
    </citation>
    <scope>NUCLEOTIDE SEQUENCE [LARGE SCALE GENOMIC DNA]</scope>
    <source>
        <strain evidence="11 12">JCM 15906</strain>
    </source>
</reference>
<comment type="caution">
    <text evidence="11">The sequence shown here is derived from an EMBL/GenBank/DDBJ whole genome shotgun (WGS) entry which is preliminary data.</text>
</comment>
<evidence type="ECO:0000313" key="11">
    <source>
        <dbReference type="EMBL" id="GAD04399.1"/>
    </source>
</evidence>
<dbReference type="EMBL" id="BAOU01000003">
    <property type="protein sequence ID" value="GAD04399.1"/>
    <property type="molecule type" value="Genomic_DNA"/>
</dbReference>
<proteinExistence type="inferred from homology"/>
<organism evidence="11 12">
    <name type="scientific">Porphyromonas crevioricanis JCM 15906</name>
    <dbReference type="NCBI Taxonomy" id="1305617"/>
    <lineage>
        <taxon>Bacteria</taxon>
        <taxon>Pseudomonadati</taxon>
        <taxon>Bacteroidota</taxon>
        <taxon>Bacteroidia</taxon>
        <taxon>Bacteroidales</taxon>
        <taxon>Porphyromonadaceae</taxon>
        <taxon>Porphyromonas</taxon>
    </lineage>
</organism>
<dbReference type="GO" id="GO:0016757">
    <property type="term" value="F:glycosyltransferase activity"/>
    <property type="evidence" value="ECO:0007669"/>
    <property type="project" value="UniProtKB-KW"/>
</dbReference>
<dbReference type="Proteomes" id="UP000018031">
    <property type="component" value="Unassembled WGS sequence"/>
</dbReference>
<keyword evidence="5 9" id="KW-0812">Transmembrane</keyword>
<evidence type="ECO:0000256" key="6">
    <source>
        <dbReference type="ARBA" id="ARBA00022989"/>
    </source>
</evidence>
<dbReference type="FunFam" id="3.90.550.10:FF:000079">
    <property type="entry name" value="Probable glycosyl transferase"/>
    <property type="match status" value="1"/>
</dbReference>
<evidence type="ECO:0000256" key="2">
    <source>
        <dbReference type="ARBA" id="ARBA00022475"/>
    </source>
</evidence>
<evidence type="ECO:0000256" key="7">
    <source>
        <dbReference type="ARBA" id="ARBA00023136"/>
    </source>
</evidence>
<reference evidence="12" key="1">
    <citation type="journal article" date="2013" name="Genome">
        <title>Draft Genome Sequences of Porphyromonas crevioricanis JCM 15906T and Porphyromonas cansulci JCM 13913T Isolated from a Canine Oral Cavity.</title>
        <authorList>
            <person name="Sakamoto M."/>
            <person name="Tanaka N."/>
            <person name="Shiwa Y."/>
            <person name="Yoshikawa H."/>
            <person name="Ohkuma M."/>
        </authorList>
    </citation>
    <scope>NUCLEOTIDE SEQUENCE [LARGE SCALE GENOMIC DNA]</scope>
    <source>
        <strain evidence="12">JCM 15906</strain>
    </source>
</reference>
<dbReference type="RefSeq" id="WP_023935830.1">
    <property type="nucleotide sequence ID" value="NZ_BAOU01000003.1"/>
</dbReference>
<dbReference type="PANTHER" id="PTHR48090:SF1">
    <property type="entry name" value="PROPHAGE BACTOPRENOL GLUCOSYL TRANSFERASE HOMOLOG"/>
    <property type="match status" value="1"/>
</dbReference>
<keyword evidence="3" id="KW-0328">Glycosyltransferase</keyword>
<evidence type="ECO:0000259" key="10">
    <source>
        <dbReference type="Pfam" id="PF00535"/>
    </source>
</evidence>
<evidence type="ECO:0000256" key="8">
    <source>
        <dbReference type="ARBA" id="ARBA00038152"/>
    </source>
</evidence>
<evidence type="ECO:0000256" key="5">
    <source>
        <dbReference type="ARBA" id="ARBA00022692"/>
    </source>
</evidence>
<dbReference type="GO" id="GO:0005886">
    <property type="term" value="C:plasma membrane"/>
    <property type="evidence" value="ECO:0007669"/>
    <property type="project" value="UniProtKB-SubCell"/>
</dbReference>
<keyword evidence="6 9" id="KW-1133">Transmembrane helix</keyword>
<keyword evidence="2" id="KW-1003">Cell membrane</keyword>
<evidence type="ECO:0000256" key="4">
    <source>
        <dbReference type="ARBA" id="ARBA00022679"/>
    </source>
</evidence>
<dbReference type="CDD" id="cd04187">
    <property type="entry name" value="DPM1_like_bac"/>
    <property type="match status" value="1"/>
</dbReference>
<gene>
    <name evidence="11" type="ORF">PORCRE_83</name>
</gene>
<comment type="subcellular location">
    <subcellularLocation>
        <location evidence="1">Cell membrane</location>
        <topology evidence="1">Multi-pass membrane protein</topology>
    </subcellularLocation>
</comment>
<dbReference type="AlphaFoldDB" id="S4PG00"/>
<evidence type="ECO:0000256" key="9">
    <source>
        <dbReference type="SAM" id="Phobius"/>
    </source>
</evidence>